<evidence type="ECO:0000256" key="1">
    <source>
        <dbReference type="SAM" id="SignalP"/>
    </source>
</evidence>
<dbReference type="RefSeq" id="WP_132323510.1">
    <property type="nucleotide sequence ID" value="NZ_FWZT01000022.1"/>
</dbReference>
<dbReference type="EMBL" id="FWZT01000022">
    <property type="protein sequence ID" value="SMF65279.1"/>
    <property type="molecule type" value="Genomic_DNA"/>
</dbReference>
<proteinExistence type="predicted"/>
<feature type="chain" id="PRO_5012870702" evidence="1">
    <location>
        <begin position="21"/>
        <end position="138"/>
    </location>
</feature>
<keyword evidence="1" id="KW-0732">Signal</keyword>
<dbReference type="Proteomes" id="UP000192907">
    <property type="component" value="Unassembled WGS sequence"/>
</dbReference>
<evidence type="ECO:0000313" key="2">
    <source>
        <dbReference type="EMBL" id="SMF65279.1"/>
    </source>
</evidence>
<gene>
    <name evidence="2" type="ORF">SAMN06296036_122124</name>
</gene>
<protein>
    <submittedName>
        <fullName evidence="2">Uncharacterized protein</fullName>
    </submittedName>
</protein>
<dbReference type="AlphaFoldDB" id="A0A1Y6CHB1"/>
<evidence type="ECO:0000313" key="3">
    <source>
        <dbReference type="Proteomes" id="UP000192907"/>
    </source>
</evidence>
<organism evidence="2 3">
    <name type="scientific">Pseudobacteriovorax antillogorgiicola</name>
    <dbReference type="NCBI Taxonomy" id="1513793"/>
    <lineage>
        <taxon>Bacteria</taxon>
        <taxon>Pseudomonadati</taxon>
        <taxon>Bdellovibrionota</taxon>
        <taxon>Oligoflexia</taxon>
        <taxon>Oligoflexales</taxon>
        <taxon>Pseudobacteriovoracaceae</taxon>
        <taxon>Pseudobacteriovorax</taxon>
    </lineage>
</organism>
<accession>A0A1Y6CHB1</accession>
<sequence length="138" mass="15493">MSKLILYLSFLVSFAPIASAIDGVKTEIRPRTIYSKANANSFSGSHILVNVFLPKPGSKDLLIEVQNNDRFAVGLFEFDLSTFSRFGSVEWGTIQPKTSKKKLFQIEHTQGLRLADFTVIDADANPRYPNLLVQFIRP</sequence>
<feature type="signal peptide" evidence="1">
    <location>
        <begin position="1"/>
        <end position="20"/>
    </location>
</feature>
<reference evidence="3" key="1">
    <citation type="submission" date="2017-04" db="EMBL/GenBank/DDBJ databases">
        <authorList>
            <person name="Varghese N."/>
            <person name="Submissions S."/>
        </authorList>
    </citation>
    <scope>NUCLEOTIDE SEQUENCE [LARGE SCALE GENOMIC DNA]</scope>
    <source>
        <strain evidence="3">RKEM611</strain>
    </source>
</reference>
<keyword evidence="3" id="KW-1185">Reference proteome</keyword>
<name>A0A1Y6CHB1_9BACT</name>